<evidence type="ECO:0000256" key="1">
    <source>
        <dbReference type="SAM" id="MobiDB-lite"/>
    </source>
</evidence>
<sequence length="463" mass="52191">LKQNLPDILKLLNETKSNNSLDNQAKIDEMWSIIKEWIASEAVTHVGYKKFKSFTSEFFWTPELIEESSKIESLTMEAQNLQDNSNSDDNDVTEAYRKLRDANEAFRDRLYKRRVDVFHSIVTDLAQPQNNGSFMRMVRSVKKRKLKDHCQLDHRNINQHMDYFKSTFGSAPMGNFVEEVNFDDKIDELVDETANLLNNDVNLNNNNESILLEEPSSIPSFNSININQSNANHEISNLPDSNLYSSSSSSSDLGEVMLIDLPCPSFISNSTSKSNCNHINNHALPYQVDASTNVNVNHEISNLPASHSPILCSSSPPSSDLDEVMLIDLPCSISNSSSISNSNLFNNQTLPYQVDVSTPTSISKLSSSSKFMKNVESISVRKSMLKSAKLSKSMTKMDLLLSNRSHSLFEPNGMDLPDCTQPLSKTNDTETQNQSMTLSDFPHSMDIPNPKNNKFSFEEVRFR</sequence>
<feature type="non-terminal residue" evidence="2">
    <location>
        <position position="463"/>
    </location>
</feature>
<gene>
    <name evidence="2" type="ORF">ROZALSC1DRAFT_25614</name>
</gene>
<accession>A0A4P9YAT9</accession>
<feature type="region of interest" description="Disordered" evidence="1">
    <location>
        <begin position="411"/>
        <end position="432"/>
    </location>
</feature>
<dbReference type="AlphaFoldDB" id="A0A4P9YAT9"/>
<organism evidence="2 3">
    <name type="scientific">Rozella allomycis (strain CSF55)</name>
    <dbReference type="NCBI Taxonomy" id="988480"/>
    <lineage>
        <taxon>Eukaryota</taxon>
        <taxon>Fungi</taxon>
        <taxon>Fungi incertae sedis</taxon>
        <taxon>Cryptomycota</taxon>
        <taxon>Cryptomycota incertae sedis</taxon>
        <taxon>Rozella</taxon>
    </lineage>
</organism>
<feature type="non-terminal residue" evidence="2">
    <location>
        <position position="1"/>
    </location>
</feature>
<reference evidence="3" key="1">
    <citation type="journal article" date="2018" name="Nat. Microbiol.">
        <title>Leveraging single-cell genomics to expand the fungal tree of life.</title>
        <authorList>
            <person name="Ahrendt S.R."/>
            <person name="Quandt C.A."/>
            <person name="Ciobanu D."/>
            <person name="Clum A."/>
            <person name="Salamov A."/>
            <person name="Andreopoulos B."/>
            <person name="Cheng J.F."/>
            <person name="Woyke T."/>
            <person name="Pelin A."/>
            <person name="Henrissat B."/>
            <person name="Reynolds N.K."/>
            <person name="Benny G.L."/>
            <person name="Smith M.E."/>
            <person name="James T.Y."/>
            <person name="Grigoriev I.V."/>
        </authorList>
    </citation>
    <scope>NUCLEOTIDE SEQUENCE [LARGE SCALE GENOMIC DNA]</scope>
    <source>
        <strain evidence="3">CSF55</strain>
    </source>
</reference>
<dbReference type="EMBL" id="ML006921">
    <property type="protein sequence ID" value="RKP16145.1"/>
    <property type="molecule type" value="Genomic_DNA"/>
</dbReference>
<evidence type="ECO:0000313" key="2">
    <source>
        <dbReference type="EMBL" id="RKP16145.1"/>
    </source>
</evidence>
<feature type="compositionally biased region" description="Polar residues" evidence="1">
    <location>
        <begin position="421"/>
        <end position="432"/>
    </location>
</feature>
<name>A0A4P9YAT9_ROZAC</name>
<proteinExistence type="predicted"/>
<protein>
    <submittedName>
        <fullName evidence="2">Uncharacterized protein</fullName>
    </submittedName>
</protein>
<dbReference type="Proteomes" id="UP000281549">
    <property type="component" value="Unassembled WGS sequence"/>
</dbReference>
<evidence type="ECO:0000313" key="3">
    <source>
        <dbReference type="Proteomes" id="UP000281549"/>
    </source>
</evidence>